<feature type="chain" id="PRO_5012393564" description="DUF1579 domain-containing protein" evidence="1">
    <location>
        <begin position="21"/>
        <end position="174"/>
    </location>
</feature>
<sequence length="174" mass="19775">MKRLLLMTCVSFMATLNLFAQNEGLKKIDFFIGEWELTTKASRPDGSVMMGKARTKAYYILDQSAIQDDFFALDANDKIVFRGTSIRSFNRQSGKYQIVWVMPGMTGITDISGVMSNGKLVTTGKGYDGNGEFLERFEYYNIEPNSYSFKMDRSYDGGKTWLVNFSSFEAKKVK</sequence>
<feature type="signal peptide" evidence="1">
    <location>
        <begin position="1"/>
        <end position="20"/>
    </location>
</feature>
<evidence type="ECO:0000313" key="3">
    <source>
        <dbReference type="Proteomes" id="UP000192472"/>
    </source>
</evidence>
<protein>
    <recommendedName>
        <fullName evidence="4">DUF1579 domain-containing protein</fullName>
    </recommendedName>
</protein>
<keyword evidence="3" id="KW-1185">Reference proteome</keyword>
<dbReference type="STRING" id="692418.SAMN04488029_0713"/>
<dbReference type="EMBL" id="FWYF01000001">
    <property type="protein sequence ID" value="SMD32368.1"/>
    <property type="molecule type" value="Genomic_DNA"/>
</dbReference>
<dbReference type="OrthoDB" id="1121396at2"/>
<evidence type="ECO:0008006" key="4">
    <source>
        <dbReference type="Google" id="ProtNLM"/>
    </source>
</evidence>
<keyword evidence="1" id="KW-0732">Signal</keyword>
<organism evidence="2 3">
    <name type="scientific">Reichenbachiella faecimaris</name>
    <dbReference type="NCBI Taxonomy" id="692418"/>
    <lineage>
        <taxon>Bacteria</taxon>
        <taxon>Pseudomonadati</taxon>
        <taxon>Bacteroidota</taxon>
        <taxon>Cytophagia</taxon>
        <taxon>Cytophagales</taxon>
        <taxon>Reichenbachiellaceae</taxon>
        <taxon>Reichenbachiella</taxon>
    </lineage>
</organism>
<accession>A0A1W2G7R3</accession>
<dbReference type="AlphaFoldDB" id="A0A1W2G7R3"/>
<dbReference type="Proteomes" id="UP000192472">
    <property type="component" value="Unassembled WGS sequence"/>
</dbReference>
<gene>
    <name evidence="2" type="ORF">SAMN04488029_0713</name>
</gene>
<dbReference type="RefSeq" id="WP_139793724.1">
    <property type="nucleotide sequence ID" value="NZ_FWYF01000001.1"/>
</dbReference>
<name>A0A1W2G7R3_REIFA</name>
<evidence type="ECO:0000313" key="2">
    <source>
        <dbReference type="EMBL" id="SMD32368.1"/>
    </source>
</evidence>
<proteinExistence type="predicted"/>
<evidence type="ECO:0000256" key="1">
    <source>
        <dbReference type="SAM" id="SignalP"/>
    </source>
</evidence>
<reference evidence="2 3" key="1">
    <citation type="submission" date="2017-04" db="EMBL/GenBank/DDBJ databases">
        <authorList>
            <person name="Afonso C.L."/>
            <person name="Miller P.J."/>
            <person name="Scott M.A."/>
            <person name="Spackman E."/>
            <person name="Goraichik I."/>
            <person name="Dimitrov K.M."/>
            <person name="Suarez D.L."/>
            <person name="Swayne D.E."/>
        </authorList>
    </citation>
    <scope>NUCLEOTIDE SEQUENCE [LARGE SCALE GENOMIC DNA]</scope>
    <source>
        <strain evidence="2 3">DSM 26133</strain>
    </source>
</reference>